<dbReference type="OMA" id="FYHQVEN"/>
<dbReference type="Proteomes" id="UP000220797">
    <property type="component" value="Unassembled WGS sequence"/>
</dbReference>
<reference evidence="2" key="1">
    <citation type="submission" date="2015-04" db="EMBL/GenBank/DDBJ databases">
        <authorList>
            <consortium name="Pathogen Informatics"/>
        </authorList>
    </citation>
    <scope>NUCLEOTIDE SEQUENCE [LARGE SCALE GENOMIC DNA]</scope>
    <source>
        <strain evidence="2">8A</strain>
    </source>
</reference>
<evidence type="ECO:0000313" key="2">
    <source>
        <dbReference type="EMBL" id="CRG95709.1"/>
    </source>
</evidence>
<dbReference type="OrthoDB" id="386432at2759"/>
<evidence type="ECO:0000313" key="3">
    <source>
        <dbReference type="Proteomes" id="UP000220797"/>
    </source>
</evidence>
<keyword evidence="1" id="KW-0175">Coiled coil</keyword>
<accession>A0A1J1GWM5</accession>
<dbReference type="GeneID" id="39731446"/>
<sequence>MDIEILEEKIKKIEDEFEKLKKEESYKIEKIKNEIKLLDINTKELNKKKIMKCIECNNRSFQKKIKEKNSSSKRTKFIKDVKKEMFFELRMLKNEKEKKKTNFLNKKYKYLKIYEITNEIKHNFLELNIRRQFLFKSIIEKLTKYKNRSLHFFNKYLNIQKEINSLFELISNNALIDIFVLSKNSSFFQNQLLKNFQRFYYQVENSLVE</sequence>
<proteinExistence type="predicted"/>
<dbReference type="AlphaFoldDB" id="A0A1J1GWM5"/>
<gene>
    <name evidence="2" type="ORF">PGAL8A_00291300</name>
</gene>
<evidence type="ECO:0000256" key="1">
    <source>
        <dbReference type="SAM" id="Coils"/>
    </source>
</evidence>
<dbReference type="EMBL" id="CVMV01000045">
    <property type="protein sequence ID" value="CRG95709.1"/>
    <property type="molecule type" value="Genomic_DNA"/>
</dbReference>
<protein>
    <submittedName>
        <fullName evidence="2">Uncharacterized protein</fullName>
    </submittedName>
</protein>
<organism evidence="2 3">
    <name type="scientific">Plasmodium gallinaceum</name>
    <dbReference type="NCBI Taxonomy" id="5849"/>
    <lineage>
        <taxon>Eukaryota</taxon>
        <taxon>Sar</taxon>
        <taxon>Alveolata</taxon>
        <taxon>Apicomplexa</taxon>
        <taxon>Aconoidasida</taxon>
        <taxon>Haemosporida</taxon>
        <taxon>Plasmodiidae</taxon>
        <taxon>Plasmodium</taxon>
        <taxon>Plasmodium (Haemamoeba)</taxon>
    </lineage>
</organism>
<dbReference type="RefSeq" id="XP_028528517.1">
    <property type="nucleotide sequence ID" value="XM_028671912.1"/>
</dbReference>
<keyword evidence="3" id="KW-1185">Reference proteome</keyword>
<name>A0A1J1GWM5_PLAGA</name>
<feature type="coiled-coil region" evidence="1">
    <location>
        <begin position="3"/>
        <end position="48"/>
    </location>
</feature>
<comment type="caution">
    <text evidence="2">The sequence shown here is derived from an EMBL/GenBank/DDBJ whole genome shotgun (WGS) entry which is preliminary data.</text>
</comment>
<dbReference type="VEuPathDB" id="PlasmoDB:PGAL8A_00291300"/>